<dbReference type="InterPro" id="IPR000387">
    <property type="entry name" value="Tyr_Pase_dom"/>
</dbReference>
<accession>A0AAD7JLC9</accession>
<dbReference type="InterPro" id="IPR020422">
    <property type="entry name" value="TYR_PHOSPHATASE_DUAL_dom"/>
</dbReference>
<dbReference type="PROSITE" id="PS50054">
    <property type="entry name" value="TYR_PHOSPHATASE_DUAL"/>
    <property type="match status" value="1"/>
</dbReference>
<dbReference type="PANTHER" id="PTHR45848">
    <property type="entry name" value="DUAL SPECIFICITY PROTEIN PHOSPHATASE 12 FAMILY MEMBER"/>
    <property type="match status" value="1"/>
</dbReference>
<dbReference type="PROSITE" id="PS50056">
    <property type="entry name" value="TYR_PHOSPHATASE_2"/>
    <property type="match status" value="1"/>
</dbReference>
<evidence type="ECO:0000256" key="3">
    <source>
        <dbReference type="ARBA" id="ARBA00022801"/>
    </source>
</evidence>
<keyword evidence="3" id="KW-0378">Hydrolase</keyword>
<dbReference type="InterPro" id="IPR029021">
    <property type="entry name" value="Prot-tyrosine_phosphatase-like"/>
</dbReference>
<evidence type="ECO:0000256" key="2">
    <source>
        <dbReference type="ARBA" id="ARBA00013064"/>
    </source>
</evidence>
<dbReference type="InterPro" id="IPR000340">
    <property type="entry name" value="Dual-sp_phosphatase_cat-dom"/>
</dbReference>
<protein>
    <recommendedName>
        <fullName evidence="2">protein-tyrosine-phosphatase</fullName>
        <ecNumber evidence="2">3.1.3.48</ecNumber>
    </recommendedName>
</protein>
<keyword evidence="4" id="KW-0904">Protein phosphatase</keyword>
<dbReference type="SUPFAM" id="SSF52799">
    <property type="entry name" value="(Phosphotyrosine protein) phosphatases II"/>
    <property type="match status" value="2"/>
</dbReference>
<evidence type="ECO:0000259" key="6">
    <source>
        <dbReference type="PROSITE" id="PS50056"/>
    </source>
</evidence>
<dbReference type="Gene3D" id="3.90.190.10">
    <property type="entry name" value="Protein tyrosine phosphatase superfamily"/>
    <property type="match status" value="2"/>
</dbReference>
<comment type="caution">
    <text evidence="7">The sequence shown here is derived from an EMBL/GenBank/DDBJ whole genome shotgun (WGS) entry which is preliminary data.</text>
</comment>
<reference evidence="7" key="1">
    <citation type="submission" date="2023-03" db="EMBL/GenBank/DDBJ databases">
        <title>Massive genome expansion in bonnet fungi (Mycena s.s.) driven by repeated elements and novel gene families across ecological guilds.</title>
        <authorList>
            <consortium name="Lawrence Berkeley National Laboratory"/>
            <person name="Harder C.B."/>
            <person name="Miyauchi S."/>
            <person name="Viragh M."/>
            <person name="Kuo A."/>
            <person name="Thoen E."/>
            <person name="Andreopoulos B."/>
            <person name="Lu D."/>
            <person name="Skrede I."/>
            <person name="Drula E."/>
            <person name="Henrissat B."/>
            <person name="Morin E."/>
            <person name="Kohler A."/>
            <person name="Barry K."/>
            <person name="LaButti K."/>
            <person name="Morin E."/>
            <person name="Salamov A."/>
            <person name="Lipzen A."/>
            <person name="Mereny Z."/>
            <person name="Hegedus B."/>
            <person name="Baldrian P."/>
            <person name="Stursova M."/>
            <person name="Weitz H."/>
            <person name="Taylor A."/>
            <person name="Grigoriev I.V."/>
            <person name="Nagy L.G."/>
            <person name="Martin F."/>
            <person name="Kauserud H."/>
        </authorList>
    </citation>
    <scope>NUCLEOTIDE SEQUENCE</scope>
    <source>
        <strain evidence="7">CBHHK182m</strain>
    </source>
</reference>
<evidence type="ECO:0000259" key="5">
    <source>
        <dbReference type="PROSITE" id="PS50054"/>
    </source>
</evidence>
<dbReference type="CDD" id="cd14498">
    <property type="entry name" value="DSP"/>
    <property type="match status" value="2"/>
</dbReference>
<proteinExistence type="inferred from homology"/>
<feature type="domain" description="Tyrosine-protein phosphatase" evidence="5">
    <location>
        <begin position="7"/>
        <end position="148"/>
    </location>
</feature>
<comment type="similarity">
    <text evidence="1">Belongs to the protein-tyrosine phosphatase family. Non-receptor class dual specificity subfamily.</text>
</comment>
<evidence type="ECO:0000313" key="8">
    <source>
        <dbReference type="Proteomes" id="UP001215598"/>
    </source>
</evidence>
<evidence type="ECO:0000313" key="7">
    <source>
        <dbReference type="EMBL" id="KAJ7765747.1"/>
    </source>
</evidence>
<dbReference type="AlphaFoldDB" id="A0AAD7JLC9"/>
<feature type="domain" description="Tyrosine specific protein phosphatases" evidence="6">
    <location>
        <begin position="69"/>
        <end position="127"/>
    </location>
</feature>
<organism evidence="7 8">
    <name type="scientific">Mycena metata</name>
    <dbReference type="NCBI Taxonomy" id="1033252"/>
    <lineage>
        <taxon>Eukaryota</taxon>
        <taxon>Fungi</taxon>
        <taxon>Dikarya</taxon>
        <taxon>Basidiomycota</taxon>
        <taxon>Agaricomycotina</taxon>
        <taxon>Agaricomycetes</taxon>
        <taxon>Agaricomycetidae</taxon>
        <taxon>Agaricales</taxon>
        <taxon>Marasmiineae</taxon>
        <taxon>Mycenaceae</taxon>
        <taxon>Mycena</taxon>
    </lineage>
</organism>
<dbReference type="EMBL" id="JARKIB010000025">
    <property type="protein sequence ID" value="KAJ7765747.1"/>
    <property type="molecule type" value="Genomic_DNA"/>
</dbReference>
<sequence length="404" mass="43616">MVCDLISPSVDEVLKDQVFLGNLAASECAETKRNLGITHIISVCLDSASTGRNHLVIPVDDSEYADLLIHLPNACRFIEDALENGGRVLVHCVMSISRSPTVLAAYLIKTRSLTTDAAISFIQEYRPCVQPNYGFVKQLDTFLECGCAPSVTHPAYISWKRRQKQDVTNFLNQLIDCTVIVPDALLLCSEFPSDSDQAKLLLHHLDVTHLLSLTPAEISSAPGVQHHRIEIPPDAPDGLLLALPDACEFLRGAIAGGGTVLVHSLLEVRACTVAAAYLMTSRHISPKAAADIIHDALPLFDPTLNFTRALALFAACKHKPTSTHPAISAHRDSESLAWRTSHQHLLPQAPHSALNAPPTAPCNVDVMARTVASVMSETGIDMRAFGDALAAIQRKATLEKSATA</sequence>
<evidence type="ECO:0000256" key="4">
    <source>
        <dbReference type="ARBA" id="ARBA00022912"/>
    </source>
</evidence>
<gene>
    <name evidence="7" type="ORF">B0H16DRAFT_1717661</name>
</gene>
<keyword evidence="8" id="KW-1185">Reference proteome</keyword>
<dbReference type="Proteomes" id="UP001215598">
    <property type="component" value="Unassembled WGS sequence"/>
</dbReference>
<name>A0AAD7JLC9_9AGAR</name>
<dbReference type="EC" id="3.1.3.48" evidence="2"/>
<dbReference type="GO" id="GO:0004725">
    <property type="term" value="F:protein tyrosine phosphatase activity"/>
    <property type="evidence" value="ECO:0007669"/>
    <property type="project" value="UniProtKB-EC"/>
</dbReference>
<evidence type="ECO:0000256" key="1">
    <source>
        <dbReference type="ARBA" id="ARBA00008601"/>
    </source>
</evidence>
<dbReference type="Pfam" id="PF00782">
    <property type="entry name" value="DSPc"/>
    <property type="match status" value="2"/>
</dbReference>
<dbReference type="GO" id="GO:0008138">
    <property type="term" value="F:protein tyrosine/serine/threonine phosphatase activity"/>
    <property type="evidence" value="ECO:0007669"/>
    <property type="project" value="TreeGrafter"/>
</dbReference>
<dbReference type="SMART" id="SM00195">
    <property type="entry name" value="DSPc"/>
    <property type="match status" value="2"/>
</dbReference>
<dbReference type="PANTHER" id="PTHR45848:SF4">
    <property type="entry name" value="DUAL SPECIFICITY PROTEIN PHOSPHATASE 12"/>
    <property type="match status" value="1"/>
</dbReference>